<dbReference type="GO" id="GO:0000070">
    <property type="term" value="P:mitotic sister chromatid segregation"/>
    <property type="evidence" value="ECO:0007669"/>
    <property type="project" value="TreeGrafter"/>
</dbReference>
<keyword evidence="6" id="KW-0137">Centromere</keyword>
<dbReference type="EMBL" id="LR783820">
    <property type="protein sequence ID" value="CAB3229780.1"/>
    <property type="molecule type" value="mRNA"/>
</dbReference>
<name>A0A6F9D8F6_9ASCI</name>
<dbReference type="GO" id="GO:0000939">
    <property type="term" value="C:inner kinetochore"/>
    <property type="evidence" value="ECO:0007669"/>
    <property type="project" value="TreeGrafter"/>
</dbReference>
<comment type="subcellular location">
    <subcellularLocation>
        <location evidence="2">Chromosome</location>
        <location evidence="2">Centromere</location>
    </subcellularLocation>
    <subcellularLocation>
        <location evidence="1">Nucleus</location>
    </subcellularLocation>
</comment>
<evidence type="ECO:0000313" key="7">
    <source>
        <dbReference type="EMBL" id="CAB3229780.1"/>
    </source>
</evidence>
<dbReference type="PANTHER" id="PTHR48208:SF2">
    <property type="entry name" value="CENTROMERE PROTEIN I"/>
    <property type="match status" value="1"/>
</dbReference>
<accession>A0A6F9D8F6</accession>
<keyword evidence="4" id="KW-0158">Chromosome</keyword>
<gene>
    <name evidence="7" type="primary">Cenpi</name>
</gene>
<dbReference type="GO" id="GO:0034080">
    <property type="term" value="P:CENP-A containing chromatin assembly"/>
    <property type="evidence" value="ECO:0007669"/>
    <property type="project" value="TreeGrafter"/>
</dbReference>
<dbReference type="PANTHER" id="PTHR48208">
    <property type="entry name" value="CENTROMERE PROTEIN I"/>
    <property type="match status" value="1"/>
</dbReference>
<dbReference type="GO" id="GO:0005634">
    <property type="term" value="C:nucleus"/>
    <property type="evidence" value="ECO:0007669"/>
    <property type="project" value="UniProtKB-SubCell"/>
</dbReference>
<dbReference type="CDD" id="cd22647">
    <property type="entry name" value="CTF3_NTD_HEAT"/>
    <property type="match status" value="1"/>
</dbReference>
<evidence type="ECO:0000256" key="3">
    <source>
        <dbReference type="ARBA" id="ARBA00005470"/>
    </source>
</evidence>
<keyword evidence="5" id="KW-0539">Nucleus</keyword>
<evidence type="ECO:0000256" key="2">
    <source>
        <dbReference type="ARBA" id="ARBA00004584"/>
    </source>
</evidence>
<evidence type="ECO:0000256" key="1">
    <source>
        <dbReference type="ARBA" id="ARBA00004123"/>
    </source>
</evidence>
<dbReference type="InterPro" id="IPR012485">
    <property type="entry name" value="CENP-I"/>
</dbReference>
<proteinExistence type="evidence at transcript level"/>
<evidence type="ECO:0000256" key="4">
    <source>
        <dbReference type="ARBA" id="ARBA00022454"/>
    </source>
</evidence>
<evidence type="ECO:0000256" key="5">
    <source>
        <dbReference type="ARBA" id="ARBA00023242"/>
    </source>
</evidence>
<reference evidence="7" key="1">
    <citation type="submission" date="2020-04" db="EMBL/GenBank/DDBJ databases">
        <authorList>
            <person name="Neveu A P."/>
        </authorList>
    </citation>
    <scope>NUCLEOTIDE SEQUENCE</scope>
    <source>
        <tissue evidence="7">Whole embryo</tissue>
    </source>
</reference>
<protein>
    <submittedName>
        <fullName evidence="7">Centromere protein I-like</fullName>
    </submittedName>
</protein>
<dbReference type="AlphaFoldDB" id="A0A6F9D8F6"/>
<comment type="similarity">
    <text evidence="3">Belongs to the CENP-I/CTF3 family.</text>
</comment>
<dbReference type="Pfam" id="PF07778">
    <property type="entry name" value="CENP-I"/>
    <property type="match status" value="1"/>
</dbReference>
<sequence length="682" mass="78369">MTDMQTEDLIDEMIAKLDSSQKNETLLETVKSLRNTAGETGLSASQITSLCKIGTSGKFNSVVSGQIIKSLIPRENVPEEAALLILSKLCADAQSLKVQHLLLKWLVLVFDLIATKSKIHSLYSIIFHFIESEILCPTVCHLLFMLTRKCDVTHYRISKLLTLQKKIGSQPYLCGLLTVYKMYQPSLISMSGRHRVFFRKTDKSWNDIIQNVQQKYGLCVRSERLLTSPVKMPKKLTNQLMTSPKCSMVHENTQASFPISQIATDKIPMHRIKSFQEVLDNFSKLDLSCQSHTLLSSTTLQHIVAVTSDRTVPIRLNFWFNLCLRNELIGVAGETTQGTHLLKTLLCFIDLTQECPPACESFLFRYLCTWNGFDYRVFILKLITKLKVLPFTTLQSMVLAPLYKLYIFSTHVFFKCSVIGILTELLRNYVTTEVKKYEQLVQVQYESTEQFDDARHSIFSYKLEKFDANQTIQHLIQFIDDLCVEGMETDDNNYVLYFYFIQFYKLVSRIYTDHGRPVLSLPSKAFFQKLLFCLDPSFISSLCGILMNYKEVTTQMKQNDLLNSSHQDQIKLLNQYLVDTFYTLWRRRAFHPSCSDSTVVYAGLESSHQDLSDTDVFNPKRMFALDRHPAFVAHAANFLSVSKRDGKEAINGEFVFEESFKEYLESHCLAEIPRLIQSLTTT</sequence>
<organism evidence="7">
    <name type="scientific">Phallusia mammillata</name>
    <dbReference type="NCBI Taxonomy" id="59560"/>
    <lineage>
        <taxon>Eukaryota</taxon>
        <taxon>Metazoa</taxon>
        <taxon>Chordata</taxon>
        <taxon>Tunicata</taxon>
        <taxon>Ascidiacea</taxon>
        <taxon>Phlebobranchia</taxon>
        <taxon>Ascidiidae</taxon>
        <taxon>Phallusia</taxon>
    </lineage>
</organism>
<evidence type="ECO:0000256" key="6">
    <source>
        <dbReference type="ARBA" id="ARBA00023328"/>
    </source>
</evidence>